<feature type="compositionally biased region" description="Low complexity" evidence="2">
    <location>
        <begin position="1"/>
        <end position="17"/>
    </location>
</feature>
<evidence type="ECO:0000259" key="3">
    <source>
        <dbReference type="Pfam" id="PF10342"/>
    </source>
</evidence>
<evidence type="ECO:0000313" key="6">
    <source>
        <dbReference type="Proteomes" id="UP001154312"/>
    </source>
</evidence>
<protein>
    <submittedName>
        <fullName evidence="5">Ig-like domain-containing protein</fullName>
    </submittedName>
</protein>
<comment type="caution">
    <text evidence="5">The sequence shown here is derived from an EMBL/GenBank/DDBJ whole genome shotgun (WGS) entry which is preliminary data.</text>
</comment>
<reference evidence="5" key="1">
    <citation type="submission" date="2022-02" db="EMBL/GenBank/DDBJ databases">
        <authorList>
            <person name="Leng L."/>
        </authorList>
    </citation>
    <scope>NUCLEOTIDE SEQUENCE</scope>
    <source>
        <strain evidence="5">JI</strain>
    </source>
</reference>
<gene>
    <name evidence="5" type="ORF">L7E55_02500</name>
</gene>
<evidence type="ECO:0000313" key="5">
    <source>
        <dbReference type="EMBL" id="MDF9407235.1"/>
    </source>
</evidence>
<dbReference type="InterPro" id="IPR032812">
    <property type="entry name" value="SbsA_Ig"/>
</dbReference>
<dbReference type="PANTHER" id="PTHR40633:SF1">
    <property type="entry name" value="GPI ANCHORED SERINE-THREONINE RICH PROTEIN (AFU_ORTHOLOGUE AFUA_1G03630)"/>
    <property type="match status" value="1"/>
</dbReference>
<proteinExistence type="predicted"/>
<dbReference type="Pfam" id="PF10342">
    <property type="entry name" value="Kre9_KNH"/>
    <property type="match status" value="2"/>
</dbReference>
<feature type="domain" description="SbsA Ig-like" evidence="4">
    <location>
        <begin position="11"/>
        <end position="116"/>
    </location>
</feature>
<accession>A0A9X4GXW2</accession>
<dbReference type="InterPro" id="IPR052982">
    <property type="entry name" value="SRP1/TIP1-like"/>
</dbReference>
<dbReference type="Pfam" id="PF13205">
    <property type="entry name" value="Big_5"/>
    <property type="match status" value="1"/>
</dbReference>
<feature type="region of interest" description="Disordered" evidence="2">
    <location>
        <begin position="1"/>
        <end position="24"/>
    </location>
</feature>
<dbReference type="EMBL" id="JAKOAV010000003">
    <property type="protein sequence ID" value="MDF9407235.1"/>
    <property type="molecule type" value="Genomic_DNA"/>
</dbReference>
<dbReference type="InterPro" id="IPR018466">
    <property type="entry name" value="Kre9/Knh1-like_N"/>
</dbReference>
<feature type="domain" description="Yeast cell wall synthesis Kre9/Knh1-like N-terminal" evidence="3">
    <location>
        <begin position="225"/>
        <end position="309"/>
    </location>
</feature>
<organism evidence="5 6">
    <name type="scientific">Pelotomaculum isophthalicicum JI</name>
    <dbReference type="NCBI Taxonomy" id="947010"/>
    <lineage>
        <taxon>Bacteria</taxon>
        <taxon>Bacillati</taxon>
        <taxon>Bacillota</taxon>
        <taxon>Clostridia</taxon>
        <taxon>Eubacteriales</taxon>
        <taxon>Desulfotomaculaceae</taxon>
        <taxon>Pelotomaculum</taxon>
    </lineage>
</organism>
<dbReference type="PANTHER" id="PTHR40633">
    <property type="entry name" value="MATRIX PROTEIN, PUTATIVE (AFU_ORTHOLOGUE AFUA_8G05410)-RELATED"/>
    <property type="match status" value="1"/>
</dbReference>
<feature type="domain" description="Yeast cell wall synthesis Kre9/Knh1-like N-terminal" evidence="3">
    <location>
        <begin position="129"/>
        <end position="212"/>
    </location>
</feature>
<dbReference type="Proteomes" id="UP001154312">
    <property type="component" value="Unassembled WGS sequence"/>
</dbReference>
<name>A0A9X4GXW2_9FIRM</name>
<keyword evidence="6" id="KW-1185">Reference proteome</keyword>
<dbReference type="AlphaFoldDB" id="A0A9X4GXW2"/>
<evidence type="ECO:0000256" key="1">
    <source>
        <dbReference type="ARBA" id="ARBA00022729"/>
    </source>
</evidence>
<evidence type="ECO:0000256" key="2">
    <source>
        <dbReference type="SAM" id="MobiDB-lite"/>
    </source>
</evidence>
<evidence type="ECO:0000259" key="4">
    <source>
        <dbReference type="Pfam" id="PF13205"/>
    </source>
</evidence>
<dbReference type="RefSeq" id="WP_277442429.1">
    <property type="nucleotide sequence ID" value="NZ_JAKOAV010000003.1"/>
</dbReference>
<sequence length="318" mass="34051">MLSVSHHSSSDTTPPTVKNTNPADGATDVSVSASVYVTFSETVVEDVYFKDINIRNTSDNSVVNYIYNINNDMLTIDPISDFSSSSVTYAVYVPAGAVKDRAGNSLENDYVFTFTTVEEHTSGFTLTAPNGGENWPAGATKQITWSYAGEGCPTDARLSLYKGGVFQKVIVSSVTPESGTYSWTIPGSQAAGDDYQIRITSNTDTNVYDLSDANFTISKPITLTSPNGGENWQAGAAKELTWTYAGEGCPTDARLSLYKGGVFQKVIVSSVTPESGTYSWTIPGSQAAGNDYQIRITSNSDTNVYDLSDATFTINSSP</sequence>
<keyword evidence="1" id="KW-0732">Signal</keyword>